<evidence type="ECO:0000259" key="4">
    <source>
        <dbReference type="PROSITE" id="PS50949"/>
    </source>
</evidence>
<keyword evidence="2" id="KW-0238">DNA-binding</keyword>
<dbReference type="RefSeq" id="WP_127652637.1">
    <property type="nucleotide sequence ID" value="NZ_MKWS01000038.1"/>
</dbReference>
<evidence type="ECO:0000313" key="6">
    <source>
        <dbReference type="Proteomes" id="UP000288002"/>
    </source>
</evidence>
<dbReference type="Proteomes" id="UP000288002">
    <property type="component" value="Unassembled WGS sequence"/>
</dbReference>
<dbReference type="GO" id="GO:0003700">
    <property type="term" value="F:DNA-binding transcription factor activity"/>
    <property type="evidence" value="ECO:0007669"/>
    <property type="project" value="InterPro"/>
</dbReference>
<keyword evidence="1" id="KW-0805">Transcription regulation</keyword>
<dbReference type="Pfam" id="PF00392">
    <property type="entry name" value="GntR"/>
    <property type="match status" value="1"/>
</dbReference>
<dbReference type="EMBL" id="MKWS01000038">
    <property type="protein sequence ID" value="RVD74378.1"/>
    <property type="molecule type" value="Genomic_DNA"/>
</dbReference>
<evidence type="ECO:0000256" key="1">
    <source>
        <dbReference type="ARBA" id="ARBA00023015"/>
    </source>
</evidence>
<organism evidence="5 6">
    <name type="scientific">Pseudomonas koreensis</name>
    <dbReference type="NCBI Taxonomy" id="198620"/>
    <lineage>
        <taxon>Bacteria</taxon>
        <taxon>Pseudomonadati</taxon>
        <taxon>Pseudomonadota</taxon>
        <taxon>Gammaproteobacteria</taxon>
        <taxon>Pseudomonadales</taxon>
        <taxon>Pseudomonadaceae</taxon>
        <taxon>Pseudomonas</taxon>
    </lineage>
</organism>
<dbReference type="AlphaFoldDB" id="A0AA94EIC6"/>
<dbReference type="SUPFAM" id="SSF46785">
    <property type="entry name" value="Winged helix' DNA-binding domain"/>
    <property type="match status" value="1"/>
</dbReference>
<dbReference type="InterPro" id="IPR008920">
    <property type="entry name" value="TF_FadR/GntR_C"/>
</dbReference>
<dbReference type="SMART" id="SM00895">
    <property type="entry name" value="FCD"/>
    <property type="match status" value="1"/>
</dbReference>
<evidence type="ECO:0000256" key="3">
    <source>
        <dbReference type="ARBA" id="ARBA00023163"/>
    </source>
</evidence>
<dbReference type="PANTHER" id="PTHR43537">
    <property type="entry name" value="TRANSCRIPTIONAL REGULATOR, GNTR FAMILY"/>
    <property type="match status" value="1"/>
</dbReference>
<name>A0AA94EIC6_9PSED</name>
<accession>A0AA94EIC6</accession>
<dbReference type="GO" id="GO:0003677">
    <property type="term" value="F:DNA binding"/>
    <property type="evidence" value="ECO:0007669"/>
    <property type="project" value="UniProtKB-KW"/>
</dbReference>
<dbReference type="CDD" id="cd07377">
    <property type="entry name" value="WHTH_GntR"/>
    <property type="match status" value="1"/>
</dbReference>
<dbReference type="InterPro" id="IPR000524">
    <property type="entry name" value="Tscrpt_reg_HTH_GntR"/>
</dbReference>
<proteinExistence type="predicted"/>
<reference evidence="5 6" key="1">
    <citation type="submission" date="2016-10" db="EMBL/GenBank/DDBJ databases">
        <title>Search of new enzymes for the oxidation of sulfur compounds.</title>
        <authorList>
            <person name="Novo A."/>
            <person name="Moreira I.S."/>
            <person name="Castro P.M."/>
        </authorList>
    </citation>
    <scope>NUCLEOTIDE SEQUENCE [LARGE SCALE GENOMIC DNA]</scope>
    <source>
        <strain evidence="5 6">A9</strain>
    </source>
</reference>
<evidence type="ECO:0000256" key="2">
    <source>
        <dbReference type="ARBA" id="ARBA00023125"/>
    </source>
</evidence>
<dbReference type="Pfam" id="PF07729">
    <property type="entry name" value="FCD"/>
    <property type="match status" value="1"/>
</dbReference>
<gene>
    <name evidence="5" type="ORF">A9HBioS_5736</name>
</gene>
<comment type="caution">
    <text evidence="5">The sequence shown here is derived from an EMBL/GenBank/DDBJ whole genome shotgun (WGS) entry which is preliminary data.</text>
</comment>
<dbReference type="PROSITE" id="PS50949">
    <property type="entry name" value="HTH_GNTR"/>
    <property type="match status" value="1"/>
</dbReference>
<dbReference type="InterPro" id="IPR011711">
    <property type="entry name" value="GntR_C"/>
</dbReference>
<dbReference type="Gene3D" id="1.20.120.530">
    <property type="entry name" value="GntR ligand-binding domain-like"/>
    <property type="match status" value="1"/>
</dbReference>
<dbReference type="Gene3D" id="1.10.10.10">
    <property type="entry name" value="Winged helix-like DNA-binding domain superfamily/Winged helix DNA-binding domain"/>
    <property type="match status" value="1"/>
</dbReference>
<dbReference type="InterPro" id="IPR036390">
    <property type="entry name" value="WH_DNA-bd_sf"/>
</dbReference>
<dbReference type="SUPFAM" id="SSF48008">
    <property type="entry name" value="GntR ligand-binding domain-like"/>
    <property type="match status" value="1"/>
</dbReference>
<protein>
    <submittedName>
        <fullName evidence="5">Transcriptional regulator</fullName>
    </submittedName>
</protein>
<keyword evidence="3" id="KW-0804">Transcription</keyword>
<feature type="domain" description="HTH gntR-type" evidence="4">
    <location>
        <begin position="20"/>
        <end position="87"/>
    </location>
</feature>
<sequence>MTQKPKPLHSIKVDGPIPAHLARSTIEETLRSAILDGRLPCGTALRQQDLADLFGVSRMPVREALRQLEAQELLSVTTHKGAVVAPLIQGDATETYELRILLESEAMRQSIPLLTSADHAHAASYIEELETQHDYTEIGRLNRLFHMALYSKAPNRRLLRLVEDGLNEEERFLRFNLEAMGLGKLSQEDHRAMLQAVIERDVELSVKLLTQHLNRGVDVITRFLASPAGQNRKAVR</sequence>
<dbReference type="PANTHER" id="PTHR43537:SF41">
    <property type="entry name" value="TRANSCRIPTIONAL REGULATORY PROTEIN"/>
    <property type="match status" value="1"/>
</dbReference>
<evidence type="ECO:0000313" key="5">
    <source>
        <dbReference type="EMBL" id="RVD74378.1"/>
    </source>
</evidence>
<dbReference type="PRINTS" id="PR00035">
    <property type="entry name" value="HTHGNTR"/>
</dbReference>
<dbReference type="InterPro" id="IPR036388">
    <property type="entry name" value="WH-like_DNA-bd_sf"/>
</dbReference>
<dbReference type="SMART" id="SM00345">
    <property type="entry name" value="HTH_GNTR"/>
    <property type="match status" value="1"/>
</dbReference>